<dbReference type="PANTHER" id="PTHR45624:SF4">
    <property type="entry name" value="CONGESTED-LIKE TRACHEA PROTEIN-RELATED"/>
    <property type="match status" value="1"/>
</dbReference>
<dbReference type="GO" id="GO:1902603">
    <property type="term" value="P:carnitine transmembrane transport"/>
    <property type="evidence" value="ECO:0007669"/>
    <property type="project" value="TreeGrafter"/>
</dbReference>
<keyword evidence="3 11" id="KW-0813">Transport</keyword>
<evidence type="ECO:0000256" key="1">
    <source>
        <dbReference type="ARBA" id="ARBA00004225"/>
    </source>
</evidence>
<evidence type="ECO:0000313" key="14">
    <source>
        <dbReference type="Proteomes" id="UP000293360"/>
    </source>
</evidence>
<name>A0A4Q4TUG6_9PEZI</name>
<feature type="transmembrane region" description="Helical" evidence="12">
    <location>
        <begin position="157"/>
        <end position="179"/>
    </location>
</feature>
<evidence type="ECO:0000256" key="8">
    <source>
        <dbReference type="ARBA" id="ARBA00023128"/>
    </source>
</evidence>
<keyword evidence="9 10" id="KW-0472">Membrane</keyword>
<evidence type="ECO:0008006" key="15">
    <source>
        <dbReference type="Google" id="ProtNLM"/>
    </source>
</evidence>
<evidence type="ECO:0000256" key="11">
    <source>
        <dbReference type="RuleBase" id="RU000488"/>
    </source>
</evidence>
<dbReference type="PANTHER" id="PTHR45624">
    <property type="entry name" value="MITOCHONDRIAL BASIC AMINO ACIDS TRANSPORTER-RELATED"/>
    <property type="match status" value="1"/>
</dbReference>
<feature type="repeat" description="Solcar" evidence="10">
    <location>
        <begin position="156"/>
        <end position="248"/>
    </location>
</feature>
<evidence type="ECO:0000256" key="7">
    <source>
        <dbReference type="ARBA" id="ARBA00022989"/>
    </source>
</evidence>
<feature type="repeat" description="Solcar" evidence="10">
    <location>
        <begin position="267"/>
        <end position="350"/>
    </location>
</feature>
<dbReference type="GO" id="GO:0006839">
    <property type="term" value="P:mitochondrial transport"/>
    <property type="evidence" value="ECO:0007669"/>
    <property type="project" value="TreeGrafter"/>
</dbReference>
<keyword evidence="14" id="KW-1185">Reference proteome</keyword>
<keyword evidence="5" id="KW-0677">Repeat</keyword>
<dbReference type="InterPro" id="IPR023395">
    <property type="entry name" value="MCP_dom_sf"/>
</dbReference>
<keyword evidence="6" id="KW-0999">Mitochondrion inner membrane</keyword>
<feature type="transmembrane region" description="Helical" evidence="12">
    <location>
        <begin position="114"/>
        <end position="137"/>
    </location>
</feature>
<dbReference type="SUPFAM" id="SSF103506">
    <property type="entry name" value="Mitochondrial carrier"/>
    <property type="match status" value="1"/>
</dbReference>
<dbReference type="PROSITE" id="PS50920">
    <property type="entry name" value="SOLCAR"/>
    <property type="match status" value="3"/>
</dbReference>
<feature type="repeat" description="Solcar" evidence="10">
    <location>
        <begin position="57"/>
        <end position="143"/>
    </location>
</feature>
<sequence>MSSSSSRDGPRAAGINEKLHDRLPAAVANKLPHVPETKAELTSELKAEAQVAANSFWSQIRSFAAGGFGGVCAVVVGHPFDLVKVRMQTAERGAYSSAVDVVRKSVARDGLRRGLYAGVSAPLVGVTPMFAVSFWGYDLGKQIVTSFSAPSPGGALSIGQITAAGFFSAIPMTAITAPFERVKVILQTQSQRLRPGEEPKYRGGLDVVRQLYRTGGLRSVFRGSAATFARDGPGSAAYFATYEYIKRALTPPPSVDPATGRPRQGELSLTAITLAGGAAGIAMWIPVFPVDTVKSRLQSAEGNASVGAVVRELYARGGLRAFFPGFGPALARAVPANAATFLGVEVAHQFMRNVFG</sequence>
<dbReference type="GO" id="GO:0015227">
    <property type="term" value="F:O-acyl-L-carnitine transmembrane transporter activity"/>
    <property type="evidence" value="ECO:0007669"/>
    <property type="project" value="TreeGrafter"/>
</dbReference>
<evidence type="ECO:0000256" key="2">
    <source>
        <dbReference type="ARBA" id="ARBA00006375"/>
    </source>
</evidence>
<keyword evidence="4 10" id="KW-0812">Transmembrane</keyword>
<dbReference type="FunFam" id="1.50.40.10:FF:000060">
    <property type="entry name" value="Mitochondrial carnitine carrier"/>
    <property type="match status" value="1"/>
</dbReference>
<evidence type="ECO:0000256" key="4">
    <source>
        <dbReference type="ARBA" id="ARBA00022692"/>
    </source>
</evidence>
<feature type="transmembrane region" description="Helical" evidence="12">
    <location>
        <begin position="267"/>
        <end position="287"/>
    </location>
</feature>
<evidence type="ECO:0000256" key="6">
    <source>
        <dbReference type="ARBA" id="ARBA00022792"/>
    </source>
</evidence>
<dbReference type="Pfam" id="PF00153">
    <property type="entry name" value="Mito_carr"/>
    <property type="match status" value="3"/>
</dbReference>
<dbReference type="STRING" id="155417.A0A4Q4TUG6"/>
<evidence type="ECO:0000256" key="9">
    <source>
        <dbReference type="ARBA" id="ARBA00023136"/>
    </source>
</evidence>
<evidence type="ECO:0000256" key="3">
    <source>
        <dbReference type="ARBA" id="ARBA00022448"/>
    </source>
</evidence>
<dbReference type="GO" id="GO:0031966">
    <property type="term" value="C:mitochondrial membrane"/>
    <property type="evidence" value="ECO:0007669"/>
    <property type="project" value="UniProtKB-SubCell"/>
</dbReference>
<protein>
    <recommendedName>
        <fullName evidence="15">Mitochondrial thiamine pyrophosphate carrier 1</fullName>
    </recommendedName>
</protein>
<evidence type="ECO:0000313" key="13">
    <source>
        <dbReference type="EMBL" id="RYP11111.1"/>
    </source>
</evidence>
<accession>A0A4Q4TUG6</accession>
<dbReference type="InterPro" id="IPR050567">
    <property type="entry name" value="Mitochondrial_Carrier"/>
</dbReference>
<evidence type="ECO:0000256" key="12">
    <source>
        <dbReference type="SAM" id="Phobius"/>
    </source>
</evidence>
<dbReference type="OrthoDB" id="14252at2759"/>
<keyword evidence="8" id="KW-0496">Mitochondrion</keyword>
<dbReference type="InterPro" id="IPR018108">
    <property type="entry name" value="MCP_transmembrane"/>
</dbReference>
<reference evidence="13 14" key="1">
    <citation type="submission" date="2018-06" db="EMBL/GenBank/DDBJ databases">
        <title>Complete Genomes of Monosporascus.</title>
        <authorList>
            <person name="Robinson A.J."/>
            <person name="Natvig D.O."/>
        </authorList>
    </citation>
    <scope>NUCLEOTIDE SEQUENCE [LARGE SCALE GENOMIC DNA]</scope>
    <source>
        <strain evidence="13 14">CBS 110550</strain>
    </source>
</reference>
<evidence type="ECO:0000256" key="5">
    <source>
        <dbReference type="ARBA" id="ARBA00022737"/>
    </source>
</evidence>
<dbReference type="EMBL" id="QJNU01000007">
    <property type="protein sequence ID" value="RYP11111.1"/>
    <property type="molecule type" value="Genomic_DNA"/>
</dbReference>
<organism evidence="13 14">
    <name type="scientific">Monosporascus ibericus</name>
    <dbReference type="NCBI Taxonomy" id="155417"/>
    <lineage>
        <taxon>Eukaryota</taxon>
        <taxon>Fungi</taxon>
        <taxon>Dikarya</taxon>
        <taxon>Ascomycota</taxon>
        <taxon>Pezizomycotina</taxon>
        <taxon>Sordariomycetes</taxon>
        <taxon>Xylariomycetidae</taxon>
        <taxon>Xylariales</taxon>
        <taxon>Xylariales incertae sedis</taxon>
        <taxon>Monosporascus</taxon>
    </lineage>
</organism>
<comment type="caution">
    <text evidence="13">The sequence shown here is derived from an EMBL/GenBank/DDBJ whole genome shotgun (WGS) entry which is preliminary data.</text>
</comment>
<dbReference type="Gene3D" id="1.50.40.10">
    <property type="entry name" value="Mitochondrial carrier domain"/>
    <property type="match status" value="2"/>
</dbReference>
<dbReference type="AlphaFoldDB" id="A0A4Q4TUG6"/>
<evidence type="ECO:0000256" key="10">
    <source>
        <dbReference type="PROSITE-ProRule" id="PRU00282"/>
    </source>
</evidence>
<keyword evidence="7 12" id="KW-1133">Transmembrane helix</keyword>
<gene>
    <name evidence="13" type="ORF">DL764_000269</name>
</gene>
<comment type="similarity">
    <text evidence="2 11">Belongs to the mitochondrial carrier (TC 2.A.29) family.</text>
</comment>
<dbReference type="Proteomes" id="UP000293360">
    <property type="component" value="Unassembled WGS sequence"/>
</dbReference>
<proteinExistence type="inferred from homology"/>
<comment type="subcellular location">
    <subcellularLocation>
        <location evidence="1">Mitochondrion membrane</location>
        <topology evidence="1">Multi-pass membrane protein</topology>
    </subcellularLocation>
</comment>